<evidence type="ECO:0000313" key="2">
    <source>
        <dbReference type="Proteomes" id="UP000076154"/>
    </source>
</evidence>
<accession>A0A369J9Y7</accession>
<comment type="caution">
    <text evidence="1">The sequence shown here is derived from an EMBL/GenBank/DDBJ whole genome shotgun (WGS) entry which is preliminary data.</text>
</comment>
<dbReference type="Proteomes" id="UP000076154">
    <property type="component" value="Unassembled WGS sequence"/>
</dbReference>
<organism evidence="1 2">
    <name type="scientific">Hypsizygus marmoreus</name>
    <name type="common">White beech mushroom</name>
    <name type="synonym">Agaricus marmoreus</name>
    <dbReference type="NCBI Taxonomy" id="39966"/>
    <lineage>
        <taxon>Eukaryota</taxon>
        <taxon>Fungi</taxon>
        <taxon>Dikarya</taxon>
        <taxon>Basidiomycota</taxon>
        <taxon>Agaricomycotina</taxon>
        <taxon>Agaricomycetes</taxon>
        <taxon>Agaricomycetidae</taxon>
        <taxon>Agaricales</taxon>
        <taxon>Tricholomatineae</taxon>
        <taxon>Lyophyllaceae</taxon>
        <taxon>Hypsizygus</taxon>
    </lineage>
</organism>
<name>A0A369J9Y7_HYPMA</name>
<protein>
    <submittedName>
        <fullName evidence="1">Uncharacterized protein</fullName>
    </submittedName>
</protein>
<evidence type="ECO:0000313" key="1">
    <source>
        <dbReference type="EMBL" id="RDB18909.1"/>
    </source>
</evidence>
<proteinExistence type="predicted"/>
<gene>
    <name evidence="1" type="ORF">Hypma_014454</name>
</gene>
<keyword evidence="2" id="KW-1185">Reference proteome</keyword>
<dbReference type="AlphaFoldDB" id="A0A369J9Y7"/>
<sequence>MTSTFYHLHNLDWFYHGPAPPLKVVENQNQILALTASGDICFLSGKLKIPSLFKFTLNVSEPNGEQDASLLSGIVVGDGNNPPLPLLDVQGPEIIRAYLTLCYSSTSPCGT</sequence>
<dbReference type="InParanoid" id="A0A369J9Y7"/>
<dbReference type="EMBL" id="LUEZ02000085">
    <property type="protein sequence ID" value="RDB18909.1"/>
    <property type="molecule type" value="Genomic_DNA"/>
</dbReference>
<reference evidence="1" key="1">
    <citation type="submission" date="2018-04" db="EMBL/GenBank/DDBJ databases">
        <title>Whole genome sequencing of Hypsizygus marmoreus.</title>
        <authorList>
            <person name="Choi I.-G."/>
            <person name="Min B."/>
            <person name="Kim J.-G."/>
            <person name="Kim S."/>
            <person name="Oh Y.-L."/>
            <person name="Kong W.-S."/>
            <person name="Park H."/>
            <person name="Jeong J."/>
            <person name="Song E.-S."/>
        </authorList>
    </citation>
    <scope>NUCLEOTIDE SEQUENCE [LARGE SCALE GENOMIC DNA]</scope>
    <source>
        <strain evidence="1">51987-8</strain>
    </source>
</reference>